<dbReference type="EMBL" id="VCAU01000017">
    <property type="protein sequence ID" value="KAF9891689.1"/>
    <property type="molecule type" value="Genomic_DNA"/>
</dbReference>
<gene>
    <name evidence="2" type="ORF">FE257_003701</name>
</gene>
<evidence type="ECO:0000313" key="3">
    <source>
        <dbReference type="Proteomes" id="UP001194746"/>
    </source>
</evidence>
<protein>
    <recommendedName>
        <fullName evidence="1">Heterokaryon incompatibility domain-containing protein</fullName>
    </recommendedName>
</protein>
<accession>A0AAD4GVG4</accession>
<comment type="caution">
    <text evidence="2">The sequence shown here is derived from an EMBL/GenBank/DDBJ whole genome shotgun (WGS) entry which is preliminary data.</text>
</comment>
<organism evidence="2 3">
    <name type="scientific">Aspergillus nanangensis</name>
    <dbReference type="NCBI Taxonomy" id="2582783"/>
    <lineage>
        <taxon>Eukaryota</taxon>
        <taxon>Fungi</taxon>
        <taxon>Dikarya</taxon>
        <taxon>Ascomycota</taxon>
        <taxon>Pezizomycotina</taxon>
        <taxon>Eurotiomycetes</taxon>
        <taxon>Eurotiomycetidae</taxon>
        <taxon>Eurotiales</taxon>
        <taxon>Aspergillaceae</taxon>
        <taxon>Aspergillus</taxon>
        <taxon>Aspergillus subgen. Circumdati</taxon>
    </lineage>
</organism>
<evidence type="ECO:0000259" key="1">
    <source>
        <dbReference type="Pfam" id="PF06985"/>
    </source>
</evidence>
<keyword evidence="3" id="KW-1185">Reference proteome</keyword>
<dbReference type="InterPro" id="IPR011990">
    <property type="entry name" value="TPR-like_helical_dom_sf"/>
</dbReference>
<evidence type="ECO:0000313" key="2">
    <source>
        <dbReference type="EMBL" id="KAF9891689.1"/>
    </source>
</evidence>
<reference evidence="2" key="1">
    <citation type="journal article" date="2019" name="Beilstein J. Org. Chem.">
        <title>Nanangenines: drimane sesquiterpenoids as the dominant metabolite cohort of a novel Australian fungus, Aspergillus nanangensis.</title>
        <authorList>
            <person name="Lacey H.J."/>
            <person name="Gilchrist C.L.M."/>
            <person name="Crombie A."/>
            <person name="Kalaitzis J.A."/>
            <person name="Vuong D."/>
            <person name="Rutledge P.J."/>
            <person name="Turner P."/>
            <person name="Pitt J.I."/>
            <person name="Lacey E."/>
            <person name="Chooi Y.H."/>
            <person name="Piggott A.M."/>
        </authorList>
    </citation>
    <scope>NUCLEOTIDE SEQUENCE</scope>
    <source>
        <strain evidence="2">MST-FP2251</strain>
    </source>
</reference>
<reference evidence="2" key="2">
    <citation type="submission" date="2020-02" db="EMBL/GenBank/DDBJ databases">
        <authorList>
            <person name="Gilchrist C.L.M."/>
            <person name="Chooi Y.-H."/>
        </authorList>
    </citation>
    <scope>NUCLEOTIDE SEQUENCE</scope>
    <source>
        <strain evidence="2">MST-FP2251</strain>
    </source>
</reference>
<dbReference type="Proteomes" id="UP001194746">
    <property type="component" value="Unassembled WGS sequence"/>
</dbReference>
<dbReference type="InterPro" id="IPR052895">
    <property type="entry name" value="HetReg/Transcr_Mod"/>
</dbReference>
<feature type="domain" description="Heterokaryon incompatibility" evidence="1">
    <location>
        <begin position="50"/>
        <end position="162"/>
    </location>
</feature>
<dbReference type="Pfam" id="PF06985">
    <property type="entry name" value="HET"/>
    <property type="match status" value="1"/>
</dbReference>
<dbReference type="Gene3D" id="1.25.40.10">
    <property type="entry name" value="Tetratricopeptide repeat domain"/>
    <property type="match status" value="1"/>
</dbReference>
<dbReference type="PANTHER" id="PTHR24148">
    <property type="entry name" value="ANKYRIN REPEAT DOMAIN-CONTAINING PROTEIN 39 HOMOLOG-RELATED"/>
    <property type="match status" value="1"/>
</dbReference>
<sequence length="609" mass="68772">MPPYKHISLLSGPNNIRLLRLFPSENNHAPIECTLFNYTLADTRRGCHLYEALSYSWGSTTKAKSIIIDGLEQPVTANLYAAMLHLRDTYLARVIWIDALCIDQTNIEERGQQVQLMARVYGMASRVIVWLGDTADDSDHALDAIRIAAISGATDSAEDNATRQAITAARQTLITCGQIEIEGHAFCMGLNILERRYRLHSTVESVIYLMKEAIFRLPMNRSSQRQGTLEIAPLGELIDIYHSHEATERHDKIFALLGMSSDDPIRAGLLPNYRVSWQDLLQQLVKFLLHRDVSVQTWPQIEGAIIKGKGYISGRVSSVKRSDHDSGQQVTLTLGSANVNSDNQRQWITNASAKSVRVGDLVCFIYKALKPCIIRPHGDYFSVVRLVVPLEIEKPDTTVLGDLLLVWNWLDDQNTTREMDEYANRRKALVPQCATSEVGDYSDRAARLWNMAMVFRNWAENLQAETRLRAALAAYTKGVGEAHPDTFRCIRELVLMCRRLDRLGDITTLLEQEVQIKVRIQGMSPDTLKSISDLAAAYGEQGNADEEHRWMSMLIALELNDRDPLDDQEVINIFQSPNKNLVLLLLNQFKDRIPITESILEVVMENEGL</sequence>
<dbReference type="PANTHER" id="PTHR24148:SF78">
    <property type="entry name" value="HETEROKARYON INCOMPATIBILITY DOMAIN-CONTAINING PROTEIN"/>
    <property type="match status" value="1"/>
</dbReference>
<name>A0AAD4GVG4_ASPNN</name>
<dbReference type="InterPro" id="IPR010730">
    <property type="entry name" value="HET"/>
</dbReference>
<proteinExistence type="predicted"/>
<dbReference type="AlphaFoldDB" id="A0AAD4GVG4"/>